<feature type="transmembrane region" description="Helical" evidence="10">
    <location>
        <begin position="222"/>
        <end position="245"/>
    </location>
</feature>
<keyword evidence="13" id="KW-1185">Reference proteome</keyword>
<evidence type="ECO:0000256" key="6">
    <source>
        <dbReference type="ARBA" id="ARBA00023040"/>
    </source>
</evidence>
<comment type="subcellular location">
    <subcellularLocation>
        <location evidence="1">Cell membrane</location>
        <topology evidence="1">Multi-pass membrane protein</topology>
    </subcellularLocation>
</comment>
<evidence type="ECO:0000256" key="2">
    <source>
        <dbReference type="ARBA" id="ARBA00010663"/>
    </source>
</evidence>
<dbReference type="InterPro" id="IPR000276">
    <property type="entry name" value="GPCR_Rhodpsn"/>
</dbReference>
<evidence type="ECO:0000256" key="5">
    <source>
        <dbReference type="ARBA" id="ARBA00022989"/>
    </source>
</evidence>
<evidence type="ECO:0000313" key="12">
    <source>
        <dbReference type="EMBL" id="CAL4064086.1"/>
    </source>
</evidence>
<evidence type="ECO:0000256" key="10">
    <source>
        <dbReference type="SAM" id="Phobius"/>
    </source>
</evidence>
<evidence type="ECO:0000313" key="13">
    <source>
        <dbReference type="Proteomes" id="UP001497623"/>
    </source>
</evidence>
<keyword evidence="8" id="KW-0675">Receptor</keyword>
<keyword evidence="9" id="KW-0807">Transducer</keyword>
<dbReference type="GO" id="GO:0004930">
    <property type="term" value="F:G protein-coupled receptor activity"/>
    <property type="evidence" value="ECO:0007669"/>
    <property type="project" value="UniProtKB-KW"/>
</dbReference>
<feature type="transmembrane region" description="Helical" evidence="10">
    <location>
        <begin position="265"/>
        <end position="286"/>
    </location>
</feature>
<dbReference type="Pfam" id="PF00001">
    <property type="entry name" value="7tm_1"/>
    <property type="match status" value="1"/>
</dbReference>
<name>A0AAV2PVR6_MEGNR</name>
<dbReference type="EMBL" id="CAXKWB010001352">
    <property type="protein sequence ID" value="CAL4064086.1"/>
    <property type="molecule type" value="Genomic_DNA"/>
</dbReference>
<proteinExistence type="inferred from homology"/>
<evidence type="ECO:0000256" key="7">
    <source>
        <dbReference type="ARBA" id="ARBA00023136"/>
    </source>
</evidence>
<dbReference type="InterPro" id="IPR017452">
    <property type="entry name" value="GPCR_Rhodpsn_7TM"/>
</dbReference>
<keyword evidence="3" id="KW-1003">Cell membrane</keyword>
<evidence type="ECO:0000256" key="4">
    <source>
        <dbReference type="ARBA" id="ARBA00022692"/>
    </source>
</evidence>
<accession>A0AAV2PVR6</accession>
<sequence>MKITAHPNEPQLDIEDFHGPGGNLRYCSYRHDHGIYSGTDCSILLNLTSFHVKSESEGTAHGIIFIIVCLLGLGGNIFLFSLVSCGRKLQTHSNLYLLNRALAEGTFLLDGILVGVTMLHNSWDIGEFTCKAFTATIIVFQYVPIIFLTFMAVDCYIVGSPSISALQYRCPIQLLVVMTVWIGAAIICFPISWEAKLLDVENLDLEHTKVCMNNSHNLSMTLLVFFFMFLTPLTITISFSIVAYLRFKRLPQDVSGRETRKTTRLVMVLAGVLCIGQLPSRILEIVAHMDHSSISLGFLWVVRIVATMPYVSISIQPVLCIVLQPDLRQAVKNCFHCTCIKPSKTSTPTTISLEDLGHA</sequence>
<dbReference type="GO" id="GO:0005886">
    <property type="term" value="C:plasma membrane"/>
    <property type="evidence" value="ECO:0007669"/>
    <property type="project" value="UniProtKB-SubCell"/>
</dbReference>
<dbReference type="Proteomes" id="UP001497623">
    <property type="component" value="Unassembled WGS sequence"/>
</dbReference>
<keyword evidence="7 10" id="KW-0472">Membrane</keyword>
<feature type="transmembrane region" description="Helical" evidence="10">
    <location>
        <begin position="132"/>
        <end position="153"/>
    </location>
</feature>
<dbReference type="SUPFAM" id="SSF81321">
    <property type="entry name" value="Family A G protein-coupled receptor-like"/>
    <property type="match status" value="1"/>
</dbReference>
<dbReference type="PANTHER" id="PTHR24229:SF40">
    <property type="entry name" value="ALLATOSTATIN C RECEPTOR 1-RELATED"/>
    <property type="match status" value="1"/>
</dbReference>
<keyword evidence="4 10" id="KW-0812">Transmembrane</keyword>
<comment type="caution">
    <text evidence="12">The sequence shown here is derived from an EMBL/GenBank/DDBJ whole genome shotgun (WGS) entry which is preliminary data.</text>
</comment>
<evidence type="ECO:0000259" key="11">
    <source>
        <dbReference type="PROSITE" id="PS50262"/>
    </source>
</evidence>
<organism evidence="12 13">
    <name type="scientific">Meganyctiphanes norvegica</name>
    <name type="common">Northern krill</name>
    <name type="synonym">Thysanopoda norvegica</name>
    <dbReference type="NCBI Taxonomy" id="48144"/>
    <lineage>
        <taxon>Eukaryota</taxon>
        <taxon>Metazoa</taxon>
        <taxon>Ecdysozoa</taxon>
        <taxon>Arthropoda</taxon>
        <taxon>Crustacea</taxon>
        <taxon>Multicrustacea</taxon>
        <taxon>Malacostraca</taxon>
        <taxon>Eumalacostraca</taxon>
        <taxon>Eucarida</taxon>
        <taxon>Euphausiacea</taxon>
        <taxon>Euphausiidae</taxon>
        <taxon>Meganyctiphanes</taxon>
    </lineage>
</organism>
<feature type="transmembrane region" description="Helical" evidence="10">
    <location>
        <begin position="174"/>
        <end position="193"/>
    </location>
</feature>
<evidence type="ECO:0000256" key="3">
    <source>
        <dbReference type="ARBA" id="ARBA00022475"/>
    </source>
</evidence>
<feature type="transmembrane region" description="Helical" evidence="10">
    <location>
        <begin position="63"/>
        <end position="85"/>
    </location>
</feature>
<protein>
    <recommendedName>
        <fullName evidence="11">G-protein coupled receptors family 1 profile domain-containing protein</fullName>
    </recommendedName>
</protein>
<dbReference type="GO" id="GO:0042923">
    <property type="term" value="F:neuropeptide binding"/>
    <property type="evidence" value="ECO:0007669"/>
    <property type="project" value="TreeGrafter"/>
</dbReference>
<feature type="non-terminal residue" evidence="12">
    <location>
        <position position="359"/>
    </location>
</feature>
<evidence type="ECO:0000256" key="8">
    <source>
        <dbReference type="ARBA" id="ARBA00023170"/>
    </source>
</evidence>
<keyword evidence="6" id="KW-0297">G-protein coupled receptor</keyword>
<gene>
    <name evidence="12" type="ORF">MNOR_LOCUS3838</name>
</gene>
<reference evidence="12 13" key="1">
    <citation type="submission" date="2024-05" db="EMBL/GenBank/DDBJ databases">
        <authorList>
            <person name="Wallberg A."/>
        </authorList>
    </citation>
    <scope>NUCLEOTIDE SEQUENCE [LARGE SCALE GENOMIC DNA]</scope>
</reference>
<dbReference type="GO" id="GO:0007218">
    <property type="term" value="P:neuropeptide signaling pathway"/>
    <property type="evidence" value="ECO:0007669"/>
    <property type="project" value="TreeGrafter"/>
</dbReference>
<dbReference type="AlphaFoldDB" id="A0AAV2PVR6"/>
<feature type="transmembrane region" description="Helical" evidence="10">
    <location>
        <begin position="97"/>
        <end position="120"/>
    </location>
</feature>
<feature type="domain" description="G-protein coupled receptors family 1 profile" evidence="11">
    <location>
        <begin position="75"/>
        <end position="320"/>
    </location>
</feature>
<evidence type="ECO:0000256" key="1">
    <source>
        <dbReference type="ARBA" id="ARBA00004651"/>
    </source>
</evidence>
<dbReference type="PANTHER" id="PTHR24229">
    <property type="entry name" value="NEUROPEPTIDES RECEPTOR"/>
    <property type="match status" value="1"/>
</dbReference>
<dbReference type="GO" id="GO:0043005">
    <property type="term" value="C:neuron projection"/>
    <property type="evidence" value="ECO:0007669"/>
    <property type="project" value="TreeGrafter"/>
</dbReference>
<dbReference type="PROSITE" id="PS50262">
    <property type="entry name" value="G_PROTEIN_RECEP_F1_2"/>
    <property type="match status" value="1"/>
</dbReference>
<feature type="transmembrane region" description="Helical" evidence="10">
    <location>
        <begin position="298"/>
        <end position="323"/>
    </location>
</feature>
<comment type="similarity">
    <text evidence="2">Belongs to the G-protein coupled receptor 1 family.</text>
</comment>
<keyword evidence="5 10" id="KW-1133">Transmembrane helix</keyword>
<evidence type="ECO:0000256" key="9">
    <source>
        <dbReference type="ARBA" id="ARBA00023224"/>
    </source>
</evidence>
<dbReference type="PRINTS" id="PR00237">
    <property type="entry name" value="GPCRRHODOPSN"/>
</dbReference>
<dbReference type="Gene3D" id="1.20.1070.10">
    <property type="entry name" value="Rhodopsin 7-helix transmembrane proteins"/>
    <property type="match status" value="1"/>
</dbReference>